<proteinExistence type="inferred from homology"/>
<dbReference type="Gene3D" id="1.20.1530.20">
    <property type="match status" value="1"/>
</dbReference>
<feature type="transmembrane region" description="Helical" evidence="9">
    <location>
        <begin position="33"/>
        <end position="53"/>
    </location>
</feature>
<dbReference type="PANTHER" id="PTHR43562">
    <property type="entry name" value="NAPA-TYPE SODIUM/HYDROGEN ANTIPORTER"/>
    <property type="match status" value="1"/>
</dbReference>
<keyword evidence="8 9" id="KW-0472">Membrane</keyword>
<dbReference type="EMBL" id="BAABKM010000002">
    <property type="protein sequence ID" value="GAA4713158.1"/>
    <property type="molecule type" value="Genomic_DNA"/>
</dbReference>
<evidence type="ECO:0000313" key="11">
    <source>
        <dbReference type="EMBL" id="GAA4713158.1"/>
    </source>
</evidence>
<organism evidence="11 12">
    <name type="scientific">Nocardioides conyzicola</name>
    <dbReference type="NCBI Taxonomy" id="1651781"/>
    <lineage>
        <taxon>Bacteria</taxon>
        <taxon>Bacillati</taxon>
        <taxon>Actinomycetota</taxon>
        <taxon>Actinomycetes</taxon>
        <taxon>Propionibacteriales</taxon>
        <taxon>Nocardioidaceae</taxon>
        <taxon>Nocardioides</taxon>
    </lineage>
</organism>
<evidence type="ECO:0000256" key="8">
    <source>
        <dbReference type="ARBA" id="ARBA00023136"/>
    </source>
</evidence>
<evidence type="ECO:0000256" key="5">
    <source>
        <dbReference type="ARBA" id="ARBA00022692"/>
    </source>
</evidence>
<evidence type="ECO:0000256" key="4">
    <source>
        <dbReference type="ARBA" id="ARBA00022449"/>
    </source>
</evidence>
<feature type="transmembrane region" description="Helical" evidence="9">
    <location>
        <begin position="368"/>
        <end position="388"/>
    </location>
</feature>
<keyword evidence="4" id="KW-0050">Antiport</keyword>
<dbReference type="InterPro" id="IPR006153">
    <property type="entry name" value="Cation/H_exchanger_TM"/>
</dbReference>
<reference evidence="12" key="1">
    <citation type="journal article" date="2019" name="Int. J. Syst. Evol. Microbiol.">
        <title>The Global Catalogue of Microorganisms (GCM) 10K type strain sequencing project: providing services to taxonomists for standard genome sequencing and annotation.</title>
        <authorList>
            <consortium name="The Broad Institute Genomics Platform"/>
            <consortium name="The Broad Institute Genome Sequencing Center for Infectious Disease"/>
            <person name="Wu L."/>
            <person name="Ma J."/>
        </authorList>
    </citation>
    <scope>NUCLEOTIDE SEQUENCE [LARGE SCALE GENOMIC DNA]</scope>
    <source>
        <strain evidence="12">JCM 18531</strain>
    </source>
</reference>
<comment type="similarity">
    <text evidence="2">Belongs to the monovalent cation:proton antiporter 2 (CPA2) transporter (TC 2.A.37) family.</text>
</comment>
<accession>A0ABP8XQT7</accession>
<feature type="transmembrane region" description="Helical" evidence="9">
    <location>
        <begin position="115"/>
        <end position="136"/>
    </location>
</feature>
<dbReference type="InterPro" id="IPR038770">
    <property type="entry name" value="Na+/solute_symporter_sf"/>
</dbReference>
<comment type="subcellular location">
    <subcellularLocation>
        <location evidence="1">Membrane</location>
        <topology evidence="1">Multi-pass membrane protein</topology>
    </subcellularLocation>
</comment>
<evidence type="ECO:0000256" key="6">
    <source>
        <dbReference type="ARBA" id="ARBA00022989"/>
    </source>
</evidence>
<feature type="transmembrane region" description="Helical" evidence="9">
    <location>
        <begin position="222"/>
        <end position="250"/>
    </location>
</feature>
<dbReference type="PANTHER" id="PTHR43562:SF1">
    <property type="entry name" value="NA(+)_H(+) ANTIPORTER YJBQ-RELATED"/>
    <property type="match status" value="1"/>
</dbReference>
<sequence length="403" mass="41440">MPSPAESIFWIAVCAVLAPLLAALLLRGRVPEVVLLLVLGVVIGPNALDLAVTGEGVEMLRELGLGMLFLLAGYEIEVDELVGKGGRRALATWVACFVVALGVIGLVGLTDAVHAEVAVAIALTSTALGTLLPILKDSGVLGTRFGRTLMNHGAYGELAPIVAMAVLLGSRGYVASVVVLVGFFLLALVVHRFSARISREGSAVLGVVRRGADSSGQPQVRLVVLLLVTLGVAAAVFDLDVVLGAFAAGFVLRGLLPDGHESLEHKLEGLAFGLLIPVFFITSGMAIDPQAVIDEPITLVVFVALILLVRGGLVLVSTRLTREDGRPAFDRNEALAMGLFAATGLPIIVAVTSVAVRAGEMADTNASVLVAGGAVTVLICPLLAQRLLAGSRSPGSGEHAGAS</sequence>
<name>A0ABP8XQT7_9ACTN</name>
<dbReference type="Pfam" id="PF00999">
    <property type="entry name" value="Na_H_Exchanger"/>
    <property type="match status" value="1"/>
</dbReference>
<evidence type="ECO:0000256" key="2">
    <source>
        <dbReference type="ARBA" id="ARBA00005551"/>
    </source>
</evidence>
<feature type="transmembrane region" description="Helical" evidence="9">
    <location>
        <begin position="299"/>
        <end position="316"/>
    </location>
</feature>
<feature type="domain" description="Cation/H+ exchanger transmembrane" evidence="10">
    <location>
        <begin position="15"/>
        <end position="387"/>
    </location>
</feature>
<feature type="transmembrane region" description="Helical" evidence="9">
    <location>
        <begin position="90"/>
        <end position="109"/>
    </location>
</feature>
<evidence type="ECO:0000313" key="12">
    <source>
        <dbReference type="Proteomes" id="UP001499974"/>
    </source>
</evidence>
<evidence type="ECO:0000256" key="9">
    <source>
        <dbReference type="SAM" id="Phobius"/>
    </source>
</evidence>
<keyword evidence="3" id="KW-0813">Transport</keyword>
<keyword evidence="7" id="KW-0406">Ion transport</keyword>
<comment type="caution">
    <text evidence="11">The sequence shown here is derived from an EMBL/GenBank/DDBJ whole genome shotgun (WGS) entry which is preliminary data.</text>
</comment>
<evidence type="ECO:0000259" key="10">
    <source>
        <dbReference type="Pfam" id="PF00999"/>
    </source>
</evidence>
<keyword evidence="6 9" id="KW-1133">Transmembrane helix</keyword>
<gene>
    <name evidence="11" type="ORF">GCM10023349_35450</name>
</gene>
<evidence type="ECO:0000256" key="7">
    <source>
        <dbReference type="ARBA" id="ARBA00023065"/>
    </source>
</evidence>
<keyword evidence="12" id="KW-1185">Reference proteome</keyword>
<feature type="transmembrane region" description="Helical" evidence="9">
    <location>
        <begin position="7"/>
        <end position="26"/>
    </location>
</feature>
<protein>
    <submittedName>
        <fullName evidence="11">Cation:proton antiporter</fullName>
    </submittedName>
</protein>
<dbReference type="RefSeq" id="WP_345522740.1">
    <property type="nucleotide sequence ID" value="NZ_BAABKM010000002.1"/>
</dbReference>
<feature type="transmembrane region" description="Helical" evidence="9">
    <location>
        <begin position="173"/>
        <end position="190"/>
    </location>
</feature>
<feature type="transmembrane region" description="Helical" evidence="9">
    <location>
        <begin position="270"/>
        <end position="287"/>
    </location>
</feature>
<keyword evidence="5 9" id="KW-0812">Transmembrane</keyword>
<feature type="transmembrane region" description="Helical" evidence="9">
    <location>
        <begin position="336"/>
        <end position="356"/>
    </location>
</feature>
<evidence type="ECO:0000256" key="1">
    <source>
        <dbReference type="ARBA" id="ARBA00004141"/>
    </source>
</evidence>
<evidence type="ECO:0000256" key="3">
    <source>
        <dbReference type="ARBA" id="ARBA00022448"/>
    </source>
</evidence>
<dbReference type="Proteomes" id="UP001499974">
    <property type="component" value="Unassembled WGS sequence"/>
</dbReference>